<keyword evidence="3" id="KW-1185">Reference proteome</keyword>
<proteinExistence type="predicted"/>
<keyword evidence="1" id="KW-0732">Signal</keyword>
<accession>A0A9X7ILE5</accession>
<evidence type="ECO:0000256" key="1">
    <source>
        <dbReference type="SAM" id="SignalP"/>
    </source>
</evidence>
<organism evidence="2 3">
    <name type="scientific">Mycolicibacter virginiensis</name>
    <dbReference type="NCBI Taxonomy" id="1795032"/>
    <lineage>
        <taxon>Bacteria</taxon>
        <taxon>Bacillati</taxon>
        <taxon>Actinomycetota</taxon>
        <taxon>Actinomycetes</taxon>
        <taxon>Mycobacteriales</taxon>
        <taxon>Mycobacteriaceae</taxon>
        <taxon>Mycolicibacter</taxon>
    </lineage>
</organism>
<evidence type="ECO:0008006" key="4">
    <source>
        <dbReference type="Google" id="ProtNLM"/>
    </source>
</evidence>
<dbReference type="Proteomes" id="UP000237911">
    <property type="component" value="Unassembled WGS sequence"/>
</dbReference>
<sequence length="142" mass="14423">MALAGLAALLSVASTIIAITALARPAPSASRYTAAEVSAAKTRLCDQYKVASEVVHIETTGPDGNVALARIANTNGAALMLETAASDPAVDAKLRDAARALAASYQAVTAMGTKGQVDPQLFWAPVDASNAKNRELQGLCGG</sequence>
<evidence type="ECO:0000313" key="2">
    <source>
        <dbReference type="EMBL" id="PQM51287.1"/>
    </source>
</evidence>
<feature type="chain" id="PRO_5040863166" description="DUF732 domain-containing protein" evidence="1">
    <location>
        <begin position="24"/>
        <end position="142"/>
    </location>
</feature>
<evidence type="ECO:0000313" key="3">
    <source>
        <dbReference type="Proteomes" id="UP000237911"/>
    </source>
</evidence>
<feature type="signal peptide" evidence="1">
    <location>
        <begin position="1"/>
        <end position="23"/>
    </location>
</feature>
<dbReference type="EMBL" id="PUEV01000082">
    <property type="protein sequence ID" value="PQM51287.1"/>
    <property type="molecule type" value="Genomic_DNA"/>
</dbReference>
<dbReference type="AlphaFoldDB" id="A0A9X7ILE5"/>
<comment type="caution">
    <text evidence="2">The sequence shown here is derived from an EMBL/GenBank/DDBJ whole genome shotgun (WGS) entry which is preliminary data.</text>
</comment>
<name>A0A9X7ILE5_9MYCO</name>
<gene>
    <name evidence="2" type="ORF">C5U48_15555</name>
</gene>
<protein>
    <recommendedName>
        <fullName evidence="4">DUF732 domain-containing protein</fullName>
    </recommendedName>
</protein>
<reference evidence="2 3" key="1">
    <citation type="submission" date="2018-02" db="EMBL/GenBank/DDBJ databases">
        <title>Draft genome sequence of Mycobacterium virginiense isolated from mud of a swine farm in Japan.</title>
        <authorList>
            <person name="Ohya K."/>
        </authorList>
    </citation>
    <scope>NUCLEOTIDE SEQUENCE [LARGE SCALE GENOMIC DNA]</scope>
    <source>
        <strain evidence="2 3">GF75</strain>
    </source>
</reference>